<evidence type="ECO:0000313" key="4">
    <source>
        <dbReference type="Proteomes" id="UP000243106"/>
    </source>
</evidence>
<gene>
    <name evidence="3" type="ORF">SAMN05421853_11559</name>
</gene>
<dbReference type="Proteomes" id="UP000243106">
    <property type="component" value="Unassembled WGS sequence"/>
</dbReference>
<dbReference type="RefSeq" id="WP_093014989.1">
    <property type="nucleotide sequence ID" value="NZ_FOXV01000015.1"/>
</dbReference>
<dbReference type="GO" id="GO:0006313">
    <property type="term" value="P:DNA transposition"/>
    <property type="evidence" value="ECO:0007669"/>
    <property type="project" value="InterPro"/>
</dbReference>
<evidence type="ECO:0000259" key="1">
    <source>
        <dbReference type="Pfam" id="PF01548"/>
    </source>
</evidence>
<evidence type="ECO:0000313" key="3">
    <source>
        <dbReference type="EMBL" id="SFQ64371.1"/>
    </source>
</evidence>
<accession>A0A1I6A6L3</accession>
<feature type="domain" description="Transposase IS116/IS110/IS902 C-terminal" evidence="2">
    <location>
        <begin position="213"/>
        <end position="293"/>
    </location>
</feature>
<sequence>MEERYYVGLDVSKDATAICVRRTDGGVDRACEVATEPDVICAALEDFRGSLARVVLETGRMSNWLHGELTLRGLPAICVDARQAHAVLSQMHNKTDANDAAMLADLARTGFYRKVEVKSRHAQERRALLLARDAAIGARRNAENTIRGLLASFGLRVPAQPRTYEGRIRAVLEDQDGLTPIILPLLAVRTEALRQAAALTKELVRQVKASDACRRLMTVPGVGTVAAATFVATIDAPGRFAKSRSVGAYAGLTSRRHQSGAVDYGGRISKRGDRLLRTMLYEAANALLCRVKPGRGQALRGWAMAVKQRTSHKKAVVALARKLAVIMHAIWISGDVYQEREA</sequence>
<dbReference type="GO" id="GO:0003677">
    <property type="term" value="F:DNA binding"/>
    <property type="evidence" value="ECO:0007669"/>
    <property type="project" value="InterPro"/>
</dbReference>
<dbReference type="PANTHER" id="PTHR33055:SF3">
    <property type="entry name" value="PUTATIVE TRANSPOSASE FOR IS117-RELATED"/>
    <property type="match status" value="1"/>
</dbReference>
<name>A0A1I6A6L3_9RHOB</name>
<reference evidence="4" key="1">
    <citation type="submission" date="2016-10" db="EMBL/GenBank/DDBJ databases">
        <authorList>
            <person name="Varghese N."/>
            <person name="Submissions S."/>
        </authorList>
    </citation>
    <scope>NUCLEOTIDE SEQUENCE [LARGE SCALE GENOMIC DNA]</scope>
    <source>
        <strain evidence="4">JCM 10271</strain>
    </source>
</reference>
<keyword evidence="4" id="KW-1185">Reference proteome</keyword>
<protein>
    <submittedName>
        <fullName evidence="3">Transposase</fullName>
    </submittedName>
</protein>
<evidence type="ECO:0000259" key="2">
    <source>
        <dbReference type="Pfam" id="PF02371"/>
    </source>
</evidence>
<dbReference type="Pfam" id="PF01548">
    <property type="entry name" value="DEDD_Tnp_IS110"/>
    <property type="match status" value="1"/>
</dbReference>
<dbReference type="AlphaFoldDB" id="A0A1I6A6L3"/>
<dbReference type="STRING" id="93684.SAMN05421853_11559"/>
<dbReference type="InterPro" id="IPR002525">
    <property type="entry name" value="Transp_IS110-like_N"/>
</dbReference>
<dbReference type="InterPro" id="IPR047650">
    <property type="entry name" value="Transpos_IS110"/>
</dbReference>
<dbReference type="Pfam" id="PF02371">
    <property type="entry name" value="Transposase_20"/>
    <property type="match status" value="1"/>
</dbReference>
<feature type="domain" description="Transposase IS110-like N-terminal" evidence="1">
    <location>
        <begin position="7"/>
        <end position="152"/>
    </location>
</feature>
<organism evidence="3 4">
    <name type="scientific">Roseivivax halotolerans</name>
    <dbReference type="NCBI Taxonomy" id="93684"/>
    <lineage>
        <taxon>Bacteria</taxon>
        <taxon>Pseudomonadati</taxon>
        <taxon>Pseudomonadota</taxon>
        <taxon>Alphaproteobacteria</taxon>
        <taxon>Rhodobacterales</taxon>
        <taxon>Roseobacteraceae</taxon>
        <taxon>Roseivivax</taxon>
    </lineage>
</organism>
<dbReference type="GO" id="GO:0004803">
    <property type="term" value="F:transposase activity"/>
    <property type="evidence" value="ECO:0007669"/>
    <property type="project" value="InterPro"/>
</dbReference>
<dbReference type="EMBL" id="FOXV01000015">
    <property type="protein sequence ID" value="SFQ64371.1"/>
    <property type="molecule type" value="Genomic_DNA"/>
</dbReference>
<proteinExistence type="predicted"/>
<dbReference type="PANTHER" id="PTHR33055">
    <property type="entry name" value="TRANSPOSASE FOR INSERTION SEQUENCE ELEMENT IS1111A"/>
    <property type="match status" value="1"/>
</dbReference>
<dbReference type="InterPro" id="IPR003346">
    <property type="entry name" value="Transposase_20"/>
</dbReference>
<dbReference type="NCBIfam" id="NF033542">
    <property type="entry name" value="transpos_IS110"/>
    <property type="match status" value="1"/>
</dbReference>